<dbReference type="InterPro" id="IPR001789">
    <property type="entry name" value="Sig_transdc_resp-reg_receiver"/>
</dbReference>
<evidence type="ECO:0000256" key="1">
    <source>
        <dbReference type="ARBA" id="ARBA00022553"/>
    </source>
</evidence>
<organism evidence="4">
    <name type="scientific">mine drainage metagenome</name>
    <dbReference type="NCBI Taxonomy" id="410659"/>
    <lineage>
        <taxon>unclassified sequences</taxon>
        <taxon>metagenomes</taxon>
        <taxon>ecological metagenomes</taxon>
    </lineage>
</organism>
<dbReference type="PROSITE" id="PS50110">
    <property type="entry name" value="RESPONSE_REGULATORY"/>
    <property type="match status" value="1"/>
</dbReference>
<protein>
    <submittedName>
        <fullName evidence="4">Polar-differentiation response regulator DivK</fullName>
    </submittedName>
</protein>
<proteinExistence type="predicted"/>
<evidence type="ECO:0000256" key="2">
    <source>
        <dbReference type="ARBA" id="ARBA00023012"/>
    </source>
</evidence>
<name>A0A1J5SDG7_9ZZZZ</name>
<dbReference type="AlphaFoldDB" id="A0A1J5SDG7"/>
<evidence type="ECO:0000259" key="3">
    <source>
        <dbReference type="PROSITE" id="PS50110"/>
    </source>
</evidence>
<evidence type="ECO:0000313" key="4">
    <source>
        <dbReference type="EMBL" id="OIR06306.1"/>
    </source>
</evidence>
<dbReference type="GO" id="GO:0000160">
    <property type="term" value="P:phosphorelay signal transduction system"/>
    <property type="evidence" value="ECO:0007669"/>
    <property type="project" value="UniProtKB-KW"/>
</dbReference>
<dbReference type="InterPro" id="IPR011006">
    <property type="entry name" value="CheY-like_superfamily"/>
</dbReference>
<dbReference type="Pfam" id="PF00072">
    <property type="entry name" value="Response_reg"/>
    <property type="match status" value="1"/>
</dbReference>
<reference evidence="4" key="1">
    <citation type="submission" date="2016-10" db="EMBL/GenBank/DDBJ databases">
        <title>Sequence of Gallionella enrichment culture.</title>
        <authorList>
            <person name="Poehlein A."/>
            <person name="Muehling M."/>
            <person name="Daniel R."/>
        </authorList>
    </citation>
    <scope>NUCLEOTIDE SEQUENCE</scope>
</reference>
<dbReference type="Gene3D" id="3.40.50.2300">
    <property type="match status" value="1"/>
</dbReference>
<gene>
    <name evidence="4" type="primary">divK_1</name>
    <name evidence="4" type="ORF">GALL_114960</name>
</gene>
<accession>A0A1J5SDG7</accession>
<keyword evidence="1" id="KW-0597">Phosphoprotein</keyword>
<dbReference type="PANTHER" id="PTHR45339:SF1">
    <property type="entry name" value="HYBRID SIGNAL TRANSDUCTION HISTIDINE KINASE J"/>
    <property type="match status" value="1"/>
</dbReference>
<comment type="caution">
    <text evidence="4">The sequence shown here is derived from an EMBL/GenBank/DDBJ whole genome shotgun (WGS) entry which is preliminary data.</text>
</comment>
<dbReference type="PANTHER" id="PTHR45339">
    <property type="entry name" value="HYBRID SIGNAL TRANSDUCTION HISTIDINE KINASE J"/>
    <property type="match status" value="1"/>
</dbReference>
<sequence>MKASILLVEDNPESRYLFSFILRRSGCEVAEAKNGLEALRVVEESIPDLIIMDIQMPELDGYETVARMRADARLERVPIVGLSAYAMASDRDRALQSGFTGYIEKPIELGTFVQELSAYLPALAAP</sequence>
<keyword evidence="2" id="KW-0902">Two-component regulatory system</keyword>
<dbReference type="EMBL" id="MLJW01000044">
    <property type="protein sequence ID" value="OIR06306.1"/>
    <property type="molecule type" value="Genomic_DNA"/>
</dbReference>
<dbReference type="SUPFAM" id="SSF52172">
    <property type="entry name" value="CheY-like"/>
    <property type="match status" value="1"/>
</dbReference>
<dbReference type="SMART" id="SM00448">
    <property type="entry name" value="REC"/>
    <property type="match status" value="1"/>
</dbReference>
<feature type="domain" description="Response regulatory" evidence="3">
    <location>
        <begin position="4"/>
        <end position="120"/>
    </location>
</feature>